<reference evidence="1 2" key="1">
    <citation type="submission" date="2019-03" db="EMBL/GenBank/DDBJ databases">
        <title>First draft genome of Liparis tanakae, snailfish: a comprehensive survey of snailfish specific genes.</title>
        <authorList>
            <person name="Kim W."/>
            <person name="Song I."/>
            <person name="Jeong J.-H."/>
            <person name="Kim D."/>
            <person name="Kim S."/>
            <person name="Ryu S."/>
            <person name="Song J.Y."/>
            <person name="Lee S.K."/>
        </authorList>
    </citation>
    <scope>NUCLEOTIDE SEQUENCE [LARGE SCALE GENOMIC DNA]</scope>
    <source>
        <tissue evidence="1">Muscle</tissue>
    </source>
</reference>
<sequence>MQPPSSAVSQLLMFGFIRAHSENLVLNKWHNEVGLKNTSMTNSDRRERNERYTDADVFTQNLINSDNPAHTTSNKRQTDTVSDELMKALALLQLPPEAPPPELPSALLPAKESPNLRLIYYFKTNDIIFPSAPNQTEKKTRQAMQLLICTSLNLHSLRIRCCKDAEYLAVDSPHSRGNRDDSY</sequence>
<organism evidence="1 2">
    <name type="scientific">Liparis tanakae</name>
    <name type="common">Tanaka's snailfish</name>
    <dbReference type="NCBI Taxonomy" id="230148"/>
    <lineage>
        <taxon>Eukaryota</taxon>
        <taxon>Metazoa</taxon>
        <taxon>Chordata</taxon>
        <taxon>Craniata</taxon>
        <taxon>Vertebrata</taxon>
        <taxon>Euteleostomi</taxon>
        <taxon>Actinopterygii</taxon>
        <taxon>Neopterygii</taxon>
        <taxon>Teleostei</taxon>
        <taxon>Neoteleostei</taxon>
        <taxon>Acanthomorphata</taxon>
        <taxon>Eupercaria</taxon>
        <taxon>Perciformes</taxon>
        <taxon>Cottioidei</taxon>
        <taxon>Cottales</taxon>
        <taxon>Liparidae</taxon>
        <taxon>Liparis</taxon>
    </lineage>
</organism>
<dbReference type="Proteomes" id="UP000314294">
    <property type="component" value="Unassembled WGS sequence"/>
</dbReference>
<accession>A0A4Z2J071</accession>
<dbReference type="AlphaFoldDB" id="A0A4Z2J071"/>
<evidence type="ECO:0000313" key="1">
    <source>
        <dbReference type="EMBL" id="TNN83599.1"/>
    </source>
</evidence>
<protein>
    <submittedName>
        <fullName evidence="1">Uncharacterized protein</fullName>
    </submittedName>
</protein>
<keyword evidence="2" id="KW-1185">Reference proteome</keyword>
<proteinExistence type="predicted"/>
<comment type="caution">
    <text evidence="1">The sequence shown here is derived from an EMBL/GenBank/DDBJ whole genome shotgun (WGS) entry which is preliminary data.</text>
</comment>
<name>A0A4Z2J071_9TELE</name>
<gene>
    <name evidence="1" type="ORF">EYF80_006117</name>
</gene>
<evidence type="ECO:0000313" key="2">
    <source>
        <dbReference type="Proteomes" id="UP000314294"/>
    </source>
</evidence>
<dbReference type="EMBL" id="SRLO01000032">
    <property type="protein sequence ID" value="TNN83599.1"/>
    <property type="molecule type" value="Genomic_DNA"/>
</dbReference>